<evidence type="ECO:0000313" key="2">
    <source>
        <dbReference type="Proteomes" id="UP000297693"/>
    </source>
</evidence>
<gene>
    <name evidence="1" type="ORF">EHQ58_15410</name>
</gene>
<comment type="caution">
    <text evidence="1">The sequence shown here is derived from an EMBL/GenBank/DDBJ whole genome shotgun (WGS) entry which is preliminary data.</text>
</comment>
<evidence type="ECO:0000313" key="1">
    <source>
        <dbReference type="EMBL" id="TGL57166.1"/>
    </source>
</evidence>
<dbReference type="Proteomes" id="UP000297693">
    <property type="component" value="Unassembled WGS sequence"/>
</dbReference>
<dbReference type="GO" id="GO:0009116">
    <property type="term" value="P:nucleoside metabolic process"/>
    <property type="evidence" value="ECO:0007669"/>
    <property type="project" value="InterPro"/>
</dbReference>
<dbReference type="Gene3D" id="3.40.50.1580">
    <property type="entry name" value="Nucleoside phosphorylase domain"/>
    <property type="match status" value="1"/>
</dbReference>
<dbReference type="InterPro" id="IPR049539">
    <property type="entry name" value="SPL"/>
</dbReference>
<dbReference type="EMBL" id="RQGD01000039">
    <property type="protein sequence ID" value="TGL57166.1"/>
    <property type="molecule type" value="Genomic_DNA"/>
</dbReference>
<dbReference type="GO" id="GO:0003913">
    <property type="term" value="F:DNA photolyase activity"/>
    <property type="evidence" value="ECO:0007669"/>
    <property type="project" value="TreeGrafter"/>
</dbReference>
<dbReference type="GO" id="GO:0051539">
    <property type="term" value="F:4 iron, 4 sulfur cluster binding"/>
    <property type="evidence" value="ECO:0007669"/>
    <property type="project" value="TreeGrafter"/>
</dbReference>
<reference evidence="1" key="1">
    <citation type="journal article" date="2019" name="PLoS Negl. Trop. Dis.">
        <title>Revisiting the worldwide diversity of Leptospira species in the environment.</title>
        <authorList>
            <person name="Vincent A.T."/>
            <person name="Schiettekatte O."/>
            <person name="Bourhy P."/>
            <person name="Veyrier F.J."/>
            <person name="Picardeau M."/>
        </authorList>
    </citation>
    <scope>NUCLEOTIDE SEQUENCE [LARGE SCALE GENOMIC DNA]</scope>
    <source>
        <strain evidence="1">201702476</strain>
    </source>
</reference>
<dbReference type="RefSeq" id="WP_135624795.1">
    <property type="nucleotide sequence ID" value="NZ_RQGD01000039.1"/>
</dbReference>
<protein>
    <submittedName>
        <fullName evidence="1">Phosphorylase</fullName>
    </submittedName>
</protein>
<dbReference type="OrthoDB" id="21362at2"/>
<dbReference type="InterPro" id="IPR035994">
    <property type="entry name" value="Nucleoside_phosphorylase_sf"/>
</dbReference>
<dbReference type="SUPFAM" id="SSF53167">
    <property type="entry name" value="Purine and uridine phosphorylases"/>
    <property type="match status" value="1"/>
</dbReference>
<name>A0A4V3JQT1_9LEPT</name>
<organism evidence="1 2">
    <name type="scientific">Leptospira ognonensis</name>
    <dbReference type="NCBI Taxonomy" id="2484945"/>
    <lineage>
        <taxon>Bacteria</taxon>
        <taxon>Pseudomonadati</taxon>
        <taxon>Spirochaetota</taxon>
        <taxon>Spirochaetia</taxon>
        <taxon>Leptospirales</taxon>
        <taxon>Leptospiraceae</taxon>
        <taxon>Leptospira</taxon>
    </lineage>
</organism>
<keyword evidence="2" id="KW-1185">Reference proteome</keyword>
<dbReference type="AlphaFoldDB" id="A0A4V3JQT1"/>
<accession>A0A4V3JQT1</accession>
<proteinExistence type="predicted"/>
<dbReference type="GO" id="GO:1904047">
    <property type="term" value="F:S-adenosyl-L-methionine binding"/>
    <property type="evidence" value="ECO:0007669"/>
    <property type="project" value="TreeGrafter"/>
</dbReference>
<dbReference type="GO" id="GO:0042601">
    <property type="term" value="C:endospore-forming forespore"/>
    <property type="evidence" value="ECO:0007669"/>
    <property type="project" value="TreeGrafter"/>
</dbReference>
<dbReference type="PANTHER" id="PTHR37822:SF2">
    <property type="entry name" value="SPORE PHOTOPRODUCT LYASE"/>
    <property type="match status" value="1"/>
</dbReference>
<dbReference type="PANTHER" id="PTHR37822">
    <property type="entry name" value="SPORE PHOTOPRODUCT LYASE-RELATED"/>
    <property type="match status" value="1"/>
</dbReference>
<sequence length="291" mass="33918">MSALFFALSQEAKPWIDALQLKPDSKQGHFRFYQNEKHTVVITGPGKLATAMAVTEMAQRLPREQRHPGFRVWNLGICGSTNMNHSIGDFFWANRIRDYERARDYFPEKIESLGWDKESHVTTVERPVTNMENLDSKFYQFLDKNKLEEMSLIDMEAAGFFEAASVYFELHQIQVGKIVSDHLEGTLCQASKIEELMQETKNKFLELFETDGLVTSREILSPEIWGKIKQFADSVYFTESMFVELKKSITYFKINHPYKEIPFPAVKQLERTFEKRDAKVAFSHWRALLHV</sequence>